<evidence type="ECO:0000313" key="2">
    <source>
        <dbReference type="Proteomes" id="UP000646244"/>
    </source>
</evidence>
<accession>A0A918TS50</accession>
<proteinExistence type="predicted"/>
<evidence type="ECO:0000313" key="1">
    <source>
        <dbReference type="EMBL" id="GHC54387.1"/>
    </source>
</evidence>
<organism evidence="1 2">
    <name type="scientific">Streptomyces cinnamoneus</name>
    <name type="common">Streptoverticillium cinnamoneum</name>
    <dbReference type="NCBI Taxonomy" id="53446"/>
    <lineage>
        <taxon>Bacteria</taxon>
        <taxon>Bacillati</taxon>
        <taxon>Actinomycetota</taxon>
        <taxon>Actinomycetes</taxon>
        <taxon>Kitasatosporales</taxon>
        <taxon>Streptomycetaceae</taxon>
        <taxon>Streptomyces</taxon>
        <taxon>Streptomyces cinnamoneus group</taxon>
    </lineage>
</organism>
<comment type="caution">
    <text evidence="1">The sequence shown here is derived from an EMBL/GenBank/DDBJ whole genome shotgun (WGS) entry which is preliminary data.</text>
</comment>
<gene>
    <name evidence="1" type="ORF">GCM10010507_33100</name>
</gene>
<reference evidence="1" key="2">
    <citation type="submission" date="2020-09" db="EMBL/GenBank/DDBJ databases">
        <authorList>
            <person name="Sun Q."/>
            <person name="Ohkuma M."/>
        </authorList>
    </citation>
    <scope>NUCLEOTIDE SEQUENCE</scope>
    <source>
        <strain evidence="1">JCM 4633</strain>
    </source>
</reference>
<dbReference type="EMBL" id="BMVB01000010">
    <property type="protein sequence ID" value="GHC54387.1"/>
    <property type="molecule type" value="Genomic_DNA"/>
</dbReference>
<dbReference type="Proteomes" id="UP000646244">
    <property type="component" value="Unassembled WGS sequence"/>
</dbReference>
<reference evidence="1" key="1">
    <citation type="journal article" date="2014" name="Int. J. Syst. Evol. Microbiol.">
        <title>Complete genome sequence of Corynebacterium casei LMG S-19264T (=DSM 44701T), isolated from a smear-ripened cheese.</title>
        <authorList>
            <consortium name="US DOE Joint Genome Institute (JGI-PGF)"/>
            <person name="Walter F."/>
            <person name="Albersmeier A."/>
            <person name="Kalinowski J."/>
            <person name="Ruckert C."/>
        </authorList>
    </citation>
    <scope>NUCLEOTIDE SEQUENCE</scope>
    <source>
        <strain evidence="1">JCM 4633</strain>
    </source>
</reference>
<sequence>MSAMPPRVSTDPRGPLVCAAVFRLCAVLWIRKAFRMPCRYSQSRRLKMKYRLVHTAAISRIAKG</sequence>
<protein>
    <submittedName>
        <fullName evidence="1">Uncharacterized protein</fullName>
    </submittedName>
</protein>
<dbReference type="AlphaFoldDB" id="A0A918TS50"/>
<name>A0A918TS50_STRCJ</name>